<dbReference type="Gene3D" id="2.60.40.1180">
    <property type="entry name" value="Golgi alpha-mannosidase II"/>
    <property type="match status" value="1"/>
</dbReference>
<dbReference type="InterPro" id="IPR017853">
    <property type="entry name" value="GH"/>
</dbReference>
<dbReference type="Gene3D" id="3.20.20.80">
    <property type="entry name" value="Glycosidases"/>
    <property type="match status" value="1"/>
</dbReference>
<sequence>MSIRGFLGVLFGLVGWGAEAASVRLHQHSAEVWAARQVLSGELSGLSAESVTVHHNQTSFVVNTTNGQAFSFEIQLKYPHNTIWVEVGQGTSAWVSDTLTYTLGYRPAPLVQPLATLEGDRATLQANVLDNPTQVPLKYLWVPDEQNPAESVVLNPAQPQASVTIPTAPGAYEYRLLVIAENDSSWFRARVVREADRLRAIDPDTDAPSWMNEAVMYQITPYNFVANGTFRDITAKLPELQQLGINTIWLQPVTISSYKGQGYDVVDYFGINPDLGTEQDLAELIRQAKALELRVLFDLVLNHTSIQHPYAQDAIAHGQRSHYYTYYQRQNDGKPYANFYNTDAHGFFFYFWNDLVNLNYDHEEVQRWMLEVCKHWVKKYDIDGYRFDAIWGVNARQSTFARRMRTELKSIKPELLLLAEDKGADPQVYALGFDAAYDWTNSRSWVSQWAWEYEYSESESRTVFNHPDLTQRGTLLRQALFQNNAPHRLLRFLENNDLPRFVHSHQVPRTRLAAALLFSVPGIPLLYNGQEVGFRTHPYQTNAVFQRNQPIEAHDPDGLYRYYQRLIQLRQQYPALRDTTLAEVPTTGVGTLLAFHRWRDEENVVVVLNLTSNPTETTLDLASVLPESTSGEPYWLDDVLNDAQFAVSGRNTQVPMPAYGARWLVLRAGGPVTGANQSLTFTVYPNPSAGRVSIRTSSLAFDQVRIVDGAGRTVFREQLKVPTTHTTLQPNLPPSLYVLQVSNGEKVLSKKWVLQN</sequence>
<evidence type="ECO:0000313" key="3">
    <source>
        <dbReference type="Proteomes" id="UP000557307"/>
    </source>
</evidence>
<dbReference type="Proteomes" id="UP000557307">
    <property type="component" value="Unassembled WGS sequence"/>
</dbReference>
<dbReference type="Pfam" id="PF00128">
    <property type="entry name" value="Alpha-amylase"/>
    <property type="match status" value="1"/>
</dbReference>
<dbReference type="SUPFAM" id="SSF51011">
    <property type="entry name" value="Glycosyl hydrolase domain"/>
    <property type="match status" value="1"/>
</dbReference>
<dbReference type="SMART" id="SM00642">
    <property type="entry name" value="Aamy"/>
    <property type="match status" value="1"/>
</dbReference>
<dbReference type="SUPFAM" id="SSF51445">
    <property type="entry name" value="(Trans)glycosidases"/>
    <property type="match status" value="1"/>
</dbReference>
<dbReference type="InterPro" id="IPR006047">
    <property type="entry name" value="GH13_cat_dom"/>
</dbReference>
<dbReference type="GO" id="GO:0005975">
    <property type="term" value="P:carbohydrate metabolic process"/>
    <property type="evidence" value="ECO:0007669"/>
    <property type="project" value="InterPro"/>
</dbReference>
<evidence type="ECO:0000259" key="1">
    <source>
        <dbReference type="SMART" id="SM00642"/>
    </source>
</evidence>
<reference evidence="2 3" key="1">
    <citation type="submission" date="2020-08" db="EMBL/GenBank/DDBJ databases">
        <title>Genomic Encyclopedia of Type Strains, Phase IV (KMG-IV): sequencing the most valuable type-strain genomes for metagenomic binning, comparative biology and taxonomic classification.</title>
        <authorList>
            <person name="Goeker M."/>
        </authorList>
    </citation>
    <scope>NUCLEOTIDE SEQUENCE [LARGE SCALE GENOMIC DNA]</scope>
    <source>
        <strain evidence="2 3">DSM 105074</strain>
    </source>
</reference>
<dbReference type="PANTHER" id="PTHR10357">
    <property type="entry name" value="ALPHA-AMYLASE FAMILY MEMBER"/>
    <property type="match status" value="1"/>
</dbReference>
<gene>
    <name evidence="2" type="ORF">HNQ92_005546</name>
</gene>
<accession>A0A840U1C0</accession>
<dbReference type="EMBL" id="JACHGF010000017">
    <property type="protein sequence ID" value="MBB5287383.1"/>
    <property type="molecule type" value="Genomic_DNA"/>
</dbReference>
<organism evidence="2 3">
    <name type="scientific">Rhabdobacter roseus</name>
    <dbReference type="NCBI Taxonomy" id="1655419"/>
    <lineage>
        <taxon>Bacteria</taxon>
        <taxon>Pseudomonadati</taxon>
        <taxon>Bacteroidota</taxon>
        <taxon>Cytophagia</taxon>
        <taxon>Cytophagales</taxon>
        <taxon>Cytophagaceae</taxon>
        <taxon>Rhabdobacter</taxon>
    </lineage>
</organism>
<dbReference type="Pfam" id="PF18962">
    <property type="entry name" value="Por_Secre_tail"/>
    <property type="match status" value="1"/>
</dbReference>
<dbReference type="AlphaFoldDB" id="A0A840U1C0"/>
<dbReference type="InterPro" id="IPR026444">
    <property type="entry name" value="Secre_tail"/>
</dbReference>
<name>A0A840U1C0_9BACT</name>
<keyword evidence="2" id="KW-0378">Hydrolase</keyword>
<feature type="domain" description="Glycosyl hydrolase family 13 catalytic" evidence="1">
    <location>
        <begin position="218"/>
        <end position="570"/>
    </location>
</feature>
<evidence type="ECO:0000313" key="2">
    <source>
        <dbReference type="EMBL" id="MBB5287383.1"/>
    </source>
</evidence>
<dbReference type="InterPro" id="IPR013780">
    <property type="entry name" value="Glyco_hydro_b"/>
</dbReference>
<protein>
    <submittedName>
        <fullName evidence="2">Glycosidase</fullName>
    </submittedName>
</protein>
<keyword evidence="3" id="KW-1185">Reference proteome</keyword>
<keyword evidence="2" id="KW-0326">Glycosidase</keyword>
<dbReference type="NCBIfam" id="TIGR04183">
    <property type="entry name" value="Por_Secre_tail"/>
    <property type="match status" value="1"/>
</dbReference>
<proteinExistence type="predicted"/>
<dbReference type="GO" id="GO:0016798">
    <property type="term" value="F:hydrolase activity, acting on glycosyl bonds"/>
    <property type="evidence" value="ECO:0007669"/>
    <property type="project" value="UniProtKB-KW"/>
</dbReference>
<comment type="caution">
    <text evidence="2">The sequence shown here is derived from an EMBL/GenBank/DDBJ whole genome shotgun (WGS) entry which is preliminary data.</text>
</comment>
<dbReference type="RefSeq" id="WP_184179438.1">
    <property type="nucleotide sequence ID" value="NZ_JACHGF010000017.1"/>
</dbReference>